<feature type="domain" description="Ion transport" evidence="14">
    <location>
        <begin position="56"/>
        <end position="111"/>
    </location>
</feature>
<dbReference type="InterPro" id="IPR005821">
    <property type="entry name" value="Ion_trans_dom"/>
</dbReference>
<keyword evidence="7" id="KW-0851">Voltage-gated channel</keyword>
<feature type="compositionally biased region" description="Basic and acidic residues" evidence="12">
    <location>
        <begin position="110"/>
        <end position="124"/>
    </location>
</feature>
<keyword evidence="4" id="KW-0107">Calcium channel</keyword>
<evidence type="ECO:0000256" key="4">
    <source>
        <dbReference type="ARBA" id="ARBA00022673"/>
    </source>
</evidence>
<evidence type="ECO:0000256" key="2">
    <source>
        <dbReference type="ARBA" id="ARBA00022448"/>
    </source>
</evidence>
<dbReference type="InterPro" id="IPR050599">
    <property type="entry name" value="VDCC_alpha-1_subunit"/>
</dbReference>
<keyword evidence="16" id="KW-1185">Reference proteome</keyword>
<evidence type="ECO:0000259" key="14">
    <source>
        <dbReference type="Pfam" id="PF00520"/>
    </source>
</evidence>
<keyword evidence="9" id="KW-0406">Ion transport</keyword>
<evidence type="ECO:0000256" key="3">
    <source>
        <dbReference type="ARBA" id="ARBA00022568"/>
    </source>
</evidence>
<organism evidence="15 16">
    <name type="scientific">Araneus ventricosus</name>
    <name type="common">Orbweaver spider</name>
    <name type="synonym">Epeira ventricosa</name>
    <dbReference type="NCBI Taxonomy" id="182803"/>
    <lineage>
        <taxon>Eukaryota</taxon>
        <taxon>Metazoa</taxon>
        <taxon>Ecdysozoa</taxon>
        <taxon>Arthropoda</taxon>
        <taxon>Chelicerata</taxon>
        <taxon>Arachnida</taxon>
        <taxon>Araneae</taxon>
        <taxon>Araneomorphae</taxon>
        <taxon>Entelegynae</taxon>
        <taxon>Araneoidea</taxon>
        <taxon>Araneidae</taxon>
        <taxon>Araneus</taxon>
    </lineage>
</organism>
<feature type="non-terminal residue" evidence="15">
    <location>
        <position position="209"/>
    </location>
</feature>
<protein>
    <submittedName>
        <fullName evidence="15">Voltage-dependent T-type calcium channel subunit alpha-1H</fullName>
    </submittedName>
</protein>
<dbReference type="GO" id="GO:0098703">
    <property type="term" value="P:calcium ion import across plasma membrane"/>
    <property type="evidence" value="ECO:0007669"/>
    <property type="project" value="TreeGrafter"/>
</dbReference>
<dbReference type="OrthoDB" id="6433143at2759"/>
<evidence type="ECO:0000313" key="16">
    <source>
        <dbReference type="Proteomes" id="UP000499080"/>
    </source>
</evidence>
<evidence type="ECO:0000256" key="12">
    <source>
        <dbReference type="SAM" id="MobiDB-lite"/>
    </source>
</evidence>
<evidence type="ECO:0000256" key="9">
    <source>
        <dbReference type="ARBA" id="ARBA00023065"/>
    </source>
</evidence>
<feature type="transmembrane region" description="Helical" evidence="13">
    <location>
        <begin position="77"/>
        <end position="101"/>
    </location>
</feature>
<dbReference type="AlphaFoldDB" id="A0A4Y2V252"/>
<evidence type="ECO:0000313" key="15">
    <source>
        <dbReference type="EMBL" id="GBO19309.1"/>
    </source>
</evidence>
<keyword evidence="2" id="KW-0813">Transport</keyword>
<accession>A0A4Y2V252</accession>
<dbReference type="PANTHER" id="PTHR45628:SF22">
    <property type="entry name" value="VOLTAGE-DEPENDENT T-TYPE CALCIUM CHANNEL SUBUNIT ALPHA"/>
    <property type="match status" value="1"/>
</dbReference>
<comment type="subcellular location">
    <subcellularLocation>
        <location evidence="1">Membrane</location>
        <topology evidence="1">Multi-pass membrane protein</topology>
    </subcellularLocation>
</comment>
<evidence type="ECO:0000256" key="7">
    <source>
        <dbReference type="ARBA" id="ARBA00022882"/>
    </source>
</evidence>
<dbReference type="GO" id="GO:0005891">
    <property type="term" value="C:voltage-gated calcium channel complex"/>
    <property type="evidence" value="ECO:0007669"/>
    <property type="project" value="TreeGrafter"/>
</dbReference>
<evidence type="ECO:0000256" key="5">
    <source>
        <dbReference type="ARBA" id="ARBA00022692"/>
    </source>
</evidence>
<proteinExistence type="predicted"/>
<keyword evidence="8 13" id="KW-1133">Transmembrane helix</keyword>
<comment type="caution">
    <text evidence="15">The sequence shown here is derived from an EMBL/GenBank/DDBJ whole genome shotgun (WGS) entry which is preliminary data.</text>
</comment>
<reference evidence="15 16" key="1">
    <citation type="journal article" date="2019" name="Sci. Rep.">
        <title>Orb-weaving spider Araneus ventricosus genome elucidates the spidroin gene catalogue.</title>
        <authorList>
            <person name="Kono N."/>
            <person name="Nakamura H."/>
            <person name="Ohtoshi R."/>
            <person name="Moran D.A.P."/>
            <person name="Shinohara A."/>
            <person name="Yoshida Y."/>
            <person name="Fujiwara M."/>
            <person name="Mori M."/>
            <person name="Tomita M."/>
            <person name="Arakawa K."/>
        </authorList>
    </citation>
    <scope>NUCLEOTIDE SEQUENCE [LARGE SCALE GENOMIC DNA]</scope>
</reference>
<evidence type="ECO:0000256" key="8">
    <source>
        <dbReference type="ARBA" id="ARBA00022989"/>
    </source>
</evidence>
<keyword evidence="3" id="KW-0109">Calcium transport</keyword>
<keyword evidence="11" id="KW-0407">Ion channel</keyword>
<evidence type="ECO:0000256" key="10">
    <source>
        <dbReference type="ARBA" id="ARBA00023136"/>
    </source>
</evidence>
<dbReference type="Proteomes" id="UP000499080">
    <property type="component" value="Unassembled WGS sequence"/>
</dbReference>
<dbReference type="Pfam" id="PF00520">
    <property type="entry name" value="Ion_trans"/>
    <property type="match status" value="1"/>
</dbReference>
<dbReference type="EMBL" id="BGPR01042789">
    <property type="protein sequence ID" value="GBO19309.1"/>
    <property type="molecule type" value="Genomic_DNA"/>
</dbReference>
<keyword evidence="10 13" id="KW-0472">Membrane</keyword>
<dbReference type="Gene3D" id="1.10.287.70">
    <property type="match status" value="1"/>
</dbReference>
<evidence type="ECO:0000256" key="1">
    <source>
        <dbReference type="ARBA" id="ARBA00004141"/>
    </source>
</evidence>
<gene>
    <name evidence="15" type="primary">Cacna1h_0</name>
    <name evidence="15" type="ORF">AVEN_205707_1</name>
</gene>
<evidence type="ECO:0000256" key="13">
    <source>
        <dbReference type="SAM" id="Phobius"/>
    </source>
</evidence>
<feature type="compositionally biased region" description="Polar residues" evidence="12">
    <location>
        <begin position="165"/>
        <end position="177"/>
    </location>
</feature>
<keyword evidence="6" id="KW-0106">Calcium</keyword>
<feature type="region of interest" description="Disordered" evidence="12">
    <location>
        <begin position="110"/>
        <end position="178"/>
    </location>
</feature>
<dbReference type="PANTHER" id="PTHR45628">
    <property type="entry name" value="VOLTAGE-DEPENDENT CALCIUM CHANNEL TYPE A SUBUNIT ALPHA-1"/>
    <property type="match status" value="1"/>
</dbReference>
<sequence>MNQQLRDVSSLSNQSRNILTAILCIRSKHAMCVRLNQESNLRLFERRGIAASDSPILTQEDWNIVLFNGMERTSHWAALYFVALMTFGNYVLFNLLVAILVEGFSAEDERKRSDESINHEEEHKQVKKTSRKESQSSRHGHHHHPRYSQDQGEGSHFSPPLITHTAATPQGSPNNTLEPLMRDLKDRLTPLMAFNVPGQSFESIDKTSV</sequence>
<evidence type="ECO:0000256" key="11">
    <source>
        <dbReference type="ARBA" id="ARBA00023303"/>
    </source>
</evidence>
<name>A0A4Y2V252_ARAVE</name>
<evidence type="ECO:0000256" key="6">
    <source>
        <dbReference type="ARBA" id="ARBA00022837"/>
    </source>
</evidence>
<dbReference type="GO" id="GO:0008331">
    <property type="term" value="F:high voltage-gated calcium channel activity"/>
    <property type="evidence" value="ECO:0007669"/>
    <property type="project" value="TreeGrafter"/>
</dbReference>
<keyword evidence="5 13" id="KW-0812">Transmembrane</keyword>